<gene>
    <name evidence="2" type="primary">e2b2</name>
</gene>
<dbReference type="Gene3D" id="1.20.120.420">
    <property type="entry name" value="translation initiation factor eif-2b, domain 1"/>
    <property type="match status" value="1"/>
</dbReference>
<dbReference type="InterPro" id="IPR042529">
    <property type="entry name" value="IF_2B-like_C"/>
</dbReference>
<sequence length="270" mass="30695">MMNHKEKKFNKIVKDIKSVKIQGARNIAEAAIKAYFLVPSKKAKKILFNSRPTEPMMQNVLDMTGTYTEKEILNHFDSTQEKINKFVLKLIRKNSVVFTHCHSTNVSNALIYAHKKRKKFEVYLTETRPLYQGRKTARELRNAGIKSTMFVDSAIGVALSGEQGAKKVNAVFIGADALLKSGVINKVGSEIVARVAMDEKIPFYVVADSWKFTKEKILIEQRSLNEIWDKAPKNVKIKNPAFEFVPKKYIKAIISEYGVLSYNSFLKKVS</sequence>
<accession>A0A447IU80</accession>
<evidence type="ECO:0000313" key="2">
    <source>
        <dbReference type="EMBL" id="VDS11080.1"/>
    </source>
</evidence>
<reference evidence="2" key="1">
    <citation type="submission" date="2018-12" db="EMBL/GenBank/DDBJ databases">
        <authorList>
            <person name="Jaffe A."/>
        </authorList>
    </citation>
    <scope>NUCLEOTIDE SEQUENCE</scope>
</reference>
<dbReference type="AlphaFoldDB" id="A0A447IU80"/>
<dbReference type="PANTHER" id="PTHR43475:SF2">
    <property type="entry name" value="RIBOSE 1,5-BISPHOSPHATE ISOMERASE"/>
    <property type="match status" value="1"/>
</dbReference>
<organism evidence="2">
    <name type="scientific">uncultured Candidatus Pacearchaeota archaeon</name>
    <dbReference type="NCBI Taxonomy" id="2109283"/>
    <lineage>
        <taxon>Archaea</taxon>
        <taxon>Candidatus Pacearchaeota</taxon>
        <taxon>environmental samples</taxon>
    </lineage>
</organism>
<comment type="similarity">
    <text evidence="1">Belongs to the eIF-2B alpha/beta/delta subunits family.</text>
</comment>
<dbReference type="GO" id="GO:0019509">
    <property type="term" value="P:L-methionine salvage from methylthioadenosine"/>
    <property type="evidence" value="ECO:0007669"/>
    <property type="project" value="TreeGrafter"/>
</dbReference>
<dbReference type="InterPro" id="IPR027363">
    <property type="entry name" value="M1Pi_N"/>
</dbReference>
<dbReference type="Pfam" id="PF01008">
    <property type="entry name" value="IF-2B"/>
    <property type="match status" value="1"/>
</dbReference>
<dbReference type="Gene3D" id="3.40.50.10470">
    <property type="entry name" value="Translation initiation factor eif-2b, domain 2"/>
    <property type="match status" value="1"/>
</dbReference>
<protein>
    <submittedName>
        <fullName evidence="2">R15P Isomerase</fullName>
    </submittedName>
</protein>
<dbReference type="InterPro" id="IPR037171">
    <property type="entry name" value="NagB/RpiA_transferase-like"/>
</dbReference>
<keyword evidence="2" id="KW-0413">Isomerase</keyword>
<dbReference type="SUPFAM" id="SSF100950">
    <property type="entry name" value="NagB/RpiA/CoA transferase-like"/>
    <property type="match status" value="1"/>
</dbReference>
<evidence type="ECO:0000256" key="1">
    <source>
        <dbReference type="RuleBase" id="RU003814"/>
    </source>
</evidence>
<name>A0A447IU80_9ARCH</name>
<dbReference type="PANTHER" id="PTHR43475">
    <property type="entry name" value="METHYLTHIORIBOSE-1-PHOSPHATE ISOMERASE"/>
    <property type="match status" value="1"/>
</dbReference>
<dbReference type="EMBL" id="LR131692">
    <property type="protein sequence ID" value="VDS11080.1"/>
    <property type="molecule type" value="Genomic_DNA"/>
</dbReference>
<dbReference type="GO" id="GO:0046523">
    <property type="term" value="F:S-methyl-5-thioribose-1-phosphate isomerase activity"/>
    <property type="evidence" value="ECO:0007669"/>
    <property type="project" value="TreeGrafter"/>
</dbReference>
<proteinExistence type="inferred from homology"/>
<dbReference type="InterPro" id="IPR000649">
    <property type="entry name" value="IF-2B-related"/>
</dbReference>
<dbReference type="EMBL" id="LR131677">
    <property type="protein sequence ID" value="VDS11065.1"/>
    <property type="molecule type" value="Genomic_DNA"/>
</dbReference>